<name>A0AAF0F589_9BASI</name>
<dbReference type="InterPro" id="IPR011333">
    <property type="entry name" value="SKP1/BTB/POZ_sf"/>
</dbReference>
<feature type="compositionally biased region" description="Basic and acidic residues" evidence="1">
    <location>
        <begin position="954"/>
        <end position="964"/>
    </location>
</feature>
<reference evidence="3" key="1">
    <citation type="submission" date="2023-03" db="EMBL/GenBank/DDBJ databases">
        <title>Mating type loci evolution in Malassezia.</title>
        <authorList>
            <person name="Coelho M.A."/>
        </authorList>
    </citation>
    <scope>NUCLEOTIDE SEQUENCE</scope>
    <source>
        <strain evidence="3">CBS 9431</strain>
    </source>
</reference>
<feature type="region of interest" description="Disordered" evidence="1">
    <location>
        <begin position="954"/>
        <end position="999"/>
    </location>
</feature>
<dbReference type="Pfam" id="PF00651">
    <property type="entry name" value="BTB"/>
    <property type="match status" value="1"/>
</dbReference>
<dbReference type="EMBL" id="CP119959">
    <property type="protein sequence ID" value="WFD38677.1"/>
    <property type="molecule type" value="Genomic_DNA"/>
</dbReference>
<feature type="compositionally biased region" description="Polar residues" evidence="1">
    <location>
        <begin position="915"/>
        <end position="928"/>
    </location>
</feature>
<dbReference type="InterPro" id="IPR000210">
    <property type="entry name" value="BTB/POZ_dom"/>
</dbReference>
<evidence type="ECO:0000256" key="1">
    <source>
        <dbReference type="SAM" id="MobiDB-lite"/>
    </source>
</evidence>
<feature type="region of interest" description="Disordered" evidence="1">
    <location>
        <begin position="909"/>
        <end position="930"/>
    </location>
</feature>
<proteinExistence type="predicted"/>
<protein>
    <recommendedName>
        <fullName evidence="2">BTB domain-containing protein</fullName>
    </recommendedName>
</protein>
<dbReference type="RefSeq" id="XP_060121574.1">
    <property type="nucleotide sequence ID" value="XM_060265591.1"/>
</dbReference>
<feature type="domain" description="BTB" evidence="2">
    <location>
        <begin position="792"/>
        <end position="875"/>
    </location>
</feature>
<accession>A0AAF0F589</accession>
<evidence type="ECO:0000313" key="3">
    <source>
        <dbReference type="EMBL" id="WFD38677.1"/>
    </source>
</evidence>
<dbReference type="SUPFAM" id="SSF54695">
    <property type="entry name" value="POZ domain"/>
    <property type="match status" value="1"/>
</dbReference>
<feature type="compositionally biased region" description="Basic and acidic residues" evidence="1">
    <location>
        <begin position="303"/>
        <end position="318"/>
    </location>
</feature>
<dbReference type="PROSITE" id="PS50097">
    <property type="entry name" value="BTB"/>
    <property type="match status" value="1"/>
</dbReference>
<feature type="compositionally biased region" description="Basic and acidic residues" evidence="1">
    <location>
        <begin position="147"/>
        <end position="157"/>
    </location>
</feature>
<evidence type="ECO:0000313" key="4">
    <source>
        <dbReference type="Proteomes" id="UP001217754"/>
    </source>
</evidence>
<feature type="region of interest" description="Disordered" evidence="1">
    <location>
        <begin position="448"/>
        <end position="473"/>
    </location>
</feature>
<feature type="compositionally biased region" description="Basic and acidic residues" evidence="1">
    <location>
        <begin position="61"/>
        <end position="75"/>
    </location>
</feature>
<dbReference type="AlphaFoldDB" id="A0AAF0F589"/>
<dbReference type="GeneID" id="85225288"/>
<dbReference type="PANTHER" id="PTHR24413">
    <property type="entry name" value="SPECKLE-TYPE POZ PROTEIN"/>
    <property type="match status" value="1"/>
</dbReference>
<feature type="compositionally biased region" description="Pro residues" evidence="1">
    <location>
        <begin position="328"/>
        <end position="337"/>
    </location>
</feature>
<dbReference type="Gene3D" id="3.30.710.10">
    <property type="entry name" value="Potassium Channel Kv1.1, Chain A"/>
    <property type="match status" value="1"/>
</dbReference>
<feature type="region of interest" description="Disordered" evidence="1">
    <location>
        <begin position="1"/>
        <end position="397"/>
    </location>
</feature>
<dbReference type="CDD" id="cd18186">
    <property type="entry name" value="BTB_POZ_ZBTB_KLHL-like"/>
    <property type="match status" value="1"/>
</dbReference>
<feature type="compositionally biased region" description="Basic and acidic residues" evidence="1">
    <location>
        <begin position="459"/>
        <end position="470"/>
    </location>
</feature>
<organism evidence="3 4">
    <name type="scientific">Malassezia japonica</name>
    <dbReference type="NCBI Taxonomy" id="223818"/>
    <lineage>
        <taxon>Eukaryota</taxon>
        <taxon>Fungi</taxon>
        <taxon>Dikarya</taxon>
        <taxon>Basidiomycota</taxon>
        <taxon>Ustilaginomycotina</taxon>
        <taxon>Malasseziomycetes</taxon>
        <taxon>Malasseziales</taxon>
        <taxon>Malasseziaceae</taxon>
        <taxon>Malassezia</taxon>
    </lineage>
</organism>
<dbReference type="Proteomes" id="UP001217754">
    <property type="component" value="Chromosome 2"/>
</dbReference>
<sequence length="1110" mass="120426">MREPLSPSPLRGPRPPRGARGLNQAAQIAAEREPLRQGGVPLDHAADSDLESDSGELVLPEDMRAMRARAAEARRVRMGPRARESQSASDTVEELIRASSPEPSTAPPAPRAGGRALPRVPHTAPRMEPAPALRAATPTLLGPRASMARDGDEDVMRRPSPSLPGGLGPVLTRGRGAGTDVREGRSASVDDSWRADASTTPPGHPAPVFAAYRAGVPSAMQRAASAGGVRAVEESAAPVPPMPLGAGPVRQEARAGDEPAGRQEERRVPADEHNGPPAPREQAESAEPGPAEHARPAAPEPAEPMRRLSEPEPGREPAPEPALSPDLAAPPAPPFAAPPTQTRSEPASRADSPVLADARTQTPPVASTPHADAQPRPETPENQEVPGAFPAPPLVPFAVPETSTARTQQGGPNGRMTRTMLAALSTQTRIPGNPVPSIYGLFSDEPAPTSFRPAGAQRNWREEETPRPDAGRIPPALAERVLSSGPSVSNLHPTSASLLLSPGAGARKTAAQLRKSAVQPGSVTFPAGTLSHLGDGEAPEAKLSHKFEENSIYSFSWTIDKLDQFVDEVQHGREEHEVWSMRPLFGAERWRLELSRRHKKSEHSVSKKRPEWVLQLTCLGLMGLPFHAELPTEIMLGLRVPRMQRVPSLLSSDYLWRKFLPCTFHQKKDTLVFSAFPPLAELLADSELSERNALELVVQVACGPSVLPERGEEKSGEMRMPFETPDSVQVPRSLVHSLANLIDDASTGDLMIVVREKGLQQRPTDELAQSVGLKTFVQPWPTGTPMPDQGEYEPEVFVRDRVLWAHAAVLRARSEFFATMLESSFSENLQYDAPTSGRGQSWRRPYRLLRIPDADYVTLYWFLRYLYTGEVQFRTDEDIEAVTLDDHWILGQEAASSRPEWKWKPVETLDEDESLASSPEDTSFSRHSQPPALLKSAAVNPVLSDLHSGRHVEVTTHTDTDGTVHPRAGTQTNRGRQRSVSAASSTPCASDPHPHPPMLPVPPASALALYRLAHRYDLLPLCDLATAHIISQLTPQNAVNYLLCTALFEQLQYAIQQYILQHPKEVGSSPEFVHCCTQVSNGEWGPAAGQTIASLMRILLHKNGAATPGT</sequence>
<evidence type="ECO:0000259" key="2">
    <source>
        <dbReference type="PROSITE" id="PS50097"/>
    </source>
</evidence>
<feature type="compositionally biased region" description="Low complexity" evidence="1">
    <location>
        <begin position="129"/>
        <end position="143"/>
    </location>
</feature>
<feature type="compositionally biased region" description="Polar residues" evidence="1">
    <location>
        <begin position="969"/>
        <end position="988"/>
    </location>
</feature>
<feature type="compositionally biased region" description="Pro residues" evidence="1">
    <location>
        <begin position="1"/>
        <end position="16"/>
    </location>
</feature>
<gene>
    <name evidence="3" type="ORF">MJAP1_001639</name>
</gene>
<keyword evidence="4" id="KW-1185">Reference proteome</keyword>
<feature type="compositionally biased region" description="Basic and acidic residues" evidence="1">
    <location>
        <begin position="251"/>
        <end position="274"/>
    </location>
</feature>